<dbReference type="EMBL" id="UINC01171236">
    <property type="protein sequence ID" value="SVD75698.1"/>
    <property type="molecule type" value="Genomic_DNA"/>
</dbReference>
<reference evidence="1" key="1">
    <citation type="submission" date="2018-05" db="EMBL/GenBank/DDBJ databases">
        <authorList>
            <person name="Lanie J.A."/>
            <person name="Ng W.-L."/>
            <person name="Kazmierczak K.M."/>
            <person name="Andrzejewski T.M."/>
            <person name="Davidsen T.M."/>
            <person name="Wayne K.J."/>
            <person name="Tettelin H."/>
            <person name="Glass J.I."/>
            <person name="Rusch D."/>
            <person name="Podicherti R."/>
            <person name="Tsui H.-C.T."/>
            <person name="Winkler M.E."/>
        </authorList>
    </citation>
    <scope>NUCLEOTIDE SEQUENCE</scope>
</reference>
<sequence length="37" mass="4439">RECSRRRIRPHRGVQSGLRSFPRHKQHAICLFKIAQI</sequence>
<gene>
    <name evidence="1" type="ORF">METZ01_LOCUS428552</name>
</gene>
<name>A0A382XZK8_9ZZZZ</name>
<accession>A0A382XZK8</accession>
<evidence type="ECO:0000313" key="1">
    <source>
        <dbReference type="EMBL" id="SVD75698.1"/>
    </source>
</evidence>
<proteinExistence type="predicted"/>
<protein>
    <submittedName>
        <fullName evidence="1">Uncharacterized protein</fullName>
    </submittedName>
</protein>
<feature type="non-terminal residue" evidence="1">
    <location>
        <position position="37"/>
    </location>
</feature>
<dbReference type="AlphaFoldDB" id="A0A382XZK8"/>
<feature type="non-terminal residue" evidence="1">
    <location>
        <position position="1"/>
    </location>
</feature>
<organism evidence="1">
    <name type="scientific">marine metagenome</name>
    <dbReference type="NCBI Taxonomy" id="408172"/>
    <lineage>
        <taxon>unclassified sequences</taxon>
        <taxon>metagenomes</taxon>
        <taxon>ecological metagenomes</taxon>
    </lineage>
</organism>